<keyword evidence="9" id="KW-0175">Coiled coil</keyword>
<feature type="domain" description="Protein kinase" evidence="11">
    <location>
        <begin position="1"/>
        <end position="203"/>
    </location>
</feature>
<evidence type="ECO:0000256" key="3">
    <source>
        <dbReference type="ARBA" id="ARBA00022679"/>
    </source>
</evidence>
<evidence type="ECO:0000256" key="5">
    <source>
        <dbReference type="ARBA" id="ARBA00022777"/>
    </source>
</evidence>
<feature type="compositionally biased region" description="Polar residues" evidence="10">
    <location>
        <begin position="419"/>
        <end position="464"/>
    </location>
</feature>
<dbReference type="GO" id="GO:0005524">
    <property type="term" value="F:ATP binding"/>
    <property type="evidence" value="ECO:0007669"/>
    <property type="project" value="UniProtKB-KW"/>
</dbReference>
<evidence type="ECO:0000313" key="12">
    <source>
        <dbReference type="EMBL" id="KAF9585412.1"/>
    </source>
</evidence>
<keyword evidence="4" id="KW-0547">Nucleotide-binding</keyword>
<proteinExistence type="predicted"/>
<feature type="region of interest" description="Disordered" evidence="10">
    <location>
        <begin position="557"/>
        <end position="623"/>
    </location>
</feature>
<feature type="region of interest" description="Disordered" evidence="10">
    <location>
        <begin position="340"/>
        <end position="464"/>
    </location>
</feature>
<dbReference type="Proteomes" id="UP000780801">
    <property type="component" value="Unassembled WGS sequence"/>
</dbReference>
<feature type="compositionally biased region" description="Polar residues" evidence="10">
    <location>
        <begin position="361"/>
        <end position="393"/>
    </location>
</feature>
<evidence type="ECO:0000256" key="9">
    <source>
        <dbReference type="SAM" id="Coils"/>
    </source>
</evidence>
<dbReference type="PANTHER" id="PTHR44899">
    <property type="entry name" value="CAMK FAMILY PROTEIN KINASE"/>
    <property type="match status" value="1"/>
</dbReference>
<keyword evidence="3" id="KW-0808">Transferase</keyword>
<dbReference type="SMART" id="SM00220">
    <property type="entry name" value="S_TKc"/>
    <property type="match status" value="1"/>
</dbReference>
<feature type="compositionally biased region" description="Polar residues" evidence="10">
    <location>
        <begin position="713"/>
        <end position="738"/>
    </location>
</feature>
<feature type="region of interest" description="Disordered" evidence="10">
    <location>
        <begin position="511"/>
        <end position="530"/>
    </location>
</feature>
<dbReference type="Pfam" id="PF00069">
    <property type="entry name" value="Pkinase"/>
    <property type="match status" value="2"/>
</dbReference>
<keyword evidence="2 12" id="KW-0723">Serine/threonine-protein kinase</keyword>
<keyword evidence="5 12" id="KW-0418">Kinase</keyword>
<evidence type="ECO:0000256" key="8">
    <source>
        <dbReference type="ARBA" id="ARBA00048679"/>
    </source>
</evidence>
<protein>
    <recommendedName>
        <fullName evidence="1">non-specific serine/threonine protein kinase</fullName>
        <ecNumber evidence="1">2.7.11.1</ecNumber>
    </recommendedName>
</protein>
<dbReference type="SUPFAM" id="SSF56112">
    <property type="entry name" value="Protein kinase-like (PK-like)"/>
    <property type="match status" value="1"/>
</dbReference>
<dbReference type="InterPro" id="IPR011009">
    <property type="entry name" value="Kinase-like_dom_sf"/>
</dbReference>
<feature type="compositionally biased region" description="Polar residues" evidence="10">
    <location>
        <begin position="594"/>
        <end position="607"/>
    </location>
</feature>
<evidence type="ECO:0000259" key="11">
    <source>
        <dbReference type="PROSITE" id="PS50011"/>
    </source>
</evidence>
<feature type="region of interest" description="Disordered" evidence="10">
    <location>
        <begin position="694"/>
        <end position="816"/>
    </location>
</feature>
<dbReference type="InterPro" id="IPR000719">
    <property type="entry name" value="Prot_kinase_dom"/>
</dbReference>
<name>A0A9P6G0U9_9FUNG</name>
<feature type="compositionally biased region" description="Low complexity" evidence="10">
    <location>
        <begin position="557"/>
        <end position="566"/>
    </location>
</feature>
<feature type="compositionally biased region" description="Polar residues" evidence="10">
    <location>
        <begin position="747"/>
        <end position="764"/>
    </location>
</feature>
<sequence>MSSKEKAQLVAEVNILKDLKHPNIVEFLERMIDREHCFIYIFMEYCEGGDLAAVIKRHKEMNVPIPEEFVWNIMTQLVMALHECHCGVIYNEKTKESTPRQILHRDLKPDNGTPLLPELISESIYDAKSDIWSLGCVVFELCALEPPFLADSQSMLTAKIKLGWIPPLPSRYSQELVQLIRSMLQVNPRKRPSTTDLLDNSKIKTLTLQLDLKRKLSEIESYRNSLVDMDEKLVTKENSLISLEKRLKAAEQTLREKETVLNANEETLRGKEKILIEWEHQLSKENQQLEEQRKSLKKEQERLSEAAKELINKENSSARAALEPMAIDDKAHLESSNHSIATDTGAGTVSHRQERSVAGTGPTTAIRGSTTPQLASNSFSFTSFPGTNGTHASSGGEFAQPTRLTPRRKTPLSVGRHSLQPTNAYRSRLSSGPNAIGLSGTTQSSQPSTADQSSRSEGTSTNGSAVNIFLPINASGPASTSLVEASTASSGTTALQSGKSRESASFTSRLSLMPNFSTGTSSTTLSPGAETTRLRAKARSTSGLVASLSSTSLSGAAATTASSSSGNSIPNPFLIQEPKMDNGSGREAGAKGSSPDTLSNGVASGPTNHRAAGAAGAVDSSPSANDALYSTGSGGGGAGGFNFLRPNARAAGTTGTMAPPTTTGATFAPQSNKIQSSFQPSLSAFTTGYSAARRTNSSTTLSGGTAPRFHAASMTTSPASTHTPANSNSVEGTSSATSLAAAKGSNHEASGTRANHYPGTTTAQGGVGELTSEKKAYEDTRMEWDDDIPSPFFRKAAYTRPQSFGRGPPTSGPKYS</sequence>
<gene>
    <name evidence="12" type="primary">KIN3</name>
    <name evidence="12" type="ORF">BGW38_002492</name>
</gene>
<dbReference type="Gene3D" id="3.30.200.20">
    <property type="entry name" value="Phosphorylase Kinase, domain 1"/>
    <property type="match status" value="1"/>
</dbReference>
<organism evidence="12 13">
    <name type="scientific">Lunasporangiospora selenospora</name>
    <dbReference type="NCBI Taxonomy" id="979761"/>
    <lineage>
        <taxon>Eukaryota</taxon>
        <taxon>Fungi</taxon>
        <taxon>Fungi incertae sedis</taxon>
        <taxon>Mucoromycota</taxon>
        <taxon>Mortierellomycotina</taxon>
        <taxon>Mortierellomycetes</taxon>
        <taxon>Mortierellales</taxon>
        <taxon>Mortierellaceae</taxon>
        <taxon>Lunasporangiospora</taxon>
    </lineage>
</organism>
<dbReference type="EMBL" id="JAABOA010000188">
    <property type="protein sequence ID" value="KAF9585412.1"/>
    <property type="molecule type" value="Genomic_DNA"/>
</dbReference>
<evidence type="ECO:0000256" key="7">
    <source>
        <dbReference type="ARBA" id="ARBA00047899"/>
    </source>
</evidence>
<evidence type="ECO:0000256" key="4">
    <source>
        <dbReference type="ARBA" id="ARBA00022741"/>
    </source>
</evidence>
<dbReference type="GO" id="GO:0004674">
    <property type="term" value="F:protein serine/threonine kinase activity"/>
    <property type="evidence" value="ECO:0007669"/>
    <property type="project" value="UniProtKB-KW"/>
</dbReference>
<feature type="compositionally biased region" description="Low complexity" evidence="10">
    <location>
        <begin position="517"/>
        <end position="526"/>
    </location>
</feature>
<dbReference type="EC" id="2.7.11.1" evidence="1"/>
<dbReference type="InterPro" id="IPR051131">
    <property type="entry name" value="NEK_Ser/Thr_kinase_NIMA"/>
</dbReference>
<feature type="compositionally biased region" description="Basic and acidic residues" evidence="10">
    <location>
        <begin position="771"/>
        <end position="783"/>
    </location>
</feature>
<dbReference type="PANTHER" id="PTHR44899:SF3">
    <property type="entry name" value="SERINE_THREONINE-PROTEIN KINASE NEK1"/>
    <property type="match status" value="1"/>
</dbReference>
<evidence type="ECO:0000256" key="2">
    <source>
        <dbReference type="ARBA" id="ARBA00022527"/>
    </source>
</evidence>
<feature type="coiled-coil region" evidence="9">
    <location>
        <begin position="212"/>
        <end position="316"/>
    </location>
</feature>
<feature type="compositionally biased region" description="Polar residues" evidence="10">
    <location>
        <begin position="694"/>
        <end position="703"/>
    </location>
</feature>
<accession>A0A9P6G0U9</accession>
<keyword evidence="6" id="KW-0067">ATP-binding</keyword>
<comment type="catalytic activity">
    <reaction evidence="7">
        <text>L-threonyl-[protein] + ATP = O-phospho-L-threonyl-[protein] + ADP + H(+)</text>
        <dbReference type="Rhea" id="RHEA:46608"/>
        <dbReference type="Rhea" id="RHEA-COMP:11060"/>
        <dbReference type="Rhea" id="RHEA-COMP:11605"/>
        <dbReference type="ChEBI" id="CHEBI:15378"/>
        <dbReference type="ChEBI" id="CHEBI:30013"/>
        <dbReference type="ChEBI" id="CHEBI:30616"/>
        <dbReference type="ChEBI" id="CHEBI:61977"/>
        <dbReference type="ChEBI" id="CHEBI:456216"/>
        <dbReference type="EC" id="2.7.11.1"/>
    </reaction>
</comment>
<dbReference type="Gene3D" id="1.10.510.10">
    <property type="entry name" value="Transferase(Phosphotransferase) domain 1"/>
    <property type="match status" value="2"/>
</dbReference>
<evidence type="ECO:0000313" key="13">
    <source>
        <dbReference type="Proteomes" id="UP000780801"/>
    </source>
</evidence>
<comment type="caution">
    <text evidence="12">The sequence shown here is derived from an EMBL/GenBank/DDBJ whole genome shotgun (WGS) entry which is preliminary data.</text>
</comment>
<dbReference type="OrthoDB" id="10250725at2759"/>
<evidence type="ECO:0000256" key="1">
    <source>
        <dbReference type="ARBA" id="ARBA00012513"/>
    </source>
</evidence>
<comment type="catalytic activity">
    <reaction evidence="8">
        <text>L-seryl-[protein] + ATP = O-phospho-L-seryl-[protein] + ADP + H(+)</text>
        <dbReference type="Rhea" id="RHEA:17989"/>
        <dbReference type="Rhea" id="RHEA-COMP:9863"/>
        <dbReference type="Rhea" id="RHEA-COMP:11604"/>
        <dbReference type="ChEBI" id="CHEBI:15378"/>
        <dbReference type="ChEBI" id="CHEBI:29999"/>
        <dbReference type="ChEBI" id="CHEBI:30616"/>
        <dbReference type="ChEBI" id="CHEBI:83421"/>
        <dbReference type="ChEBI" id="CHEBI:456216"/>
        <dbReference type="EC" id="2.7.11.1"/>
    </reaction>
</comment>
<keyword evidence="13" id="KW-1185">Reference proteome</keyword>
<dbReference type="PROSITE" id="PS50011">
    <property type="entry name" value="PROTEIN_KINASE_DOM"/>
    <property type="match status" value="1"/>
</dbReference>
<reference evidence="12" key="1">
    <citation type="journal article" date="2020" name="Fungal Divers.">
        <title>Resolving the Mortierellaceae phylogeny through synthesis of multi-gene phylogenetics and phylogenomics.</title>
        <authorList>
            <person name="Vandepol N."/>
            <person name="Liber J."/>
            <person name="Desiro A."/>
            <person name="Na H."/>
            <person name="Kennedy M."/>
            <person name="Barry K."/>
            <person name="Grigoriev I.V."/>
            <person name="Miller A.N."/>
            <person name="O'Donnell K."/>
            <person name="Stajich J.E."/>
            <person name="Bonito G."/>
        </authorList>
    </citation>
    <scope>NUCLEOTIDE SEQUENCE</scope>
    <source>
        <strain evidence="12">KOD1015</strain>
    </source>
</reference>
<evidence type="ECO:0000256" key="6">
    <source>
        <dbReference type="ARBA" id="ARBA00022840"/>
    </source>
</evidence>
<dbReference type="AlphaFoldDB" id="A0A9P6G0U9"/>
<evidence type="ECO:0000256" key="10">
    <source>
        <dbReference type="SAM" id="MobiDB-lite"/>
    </source>
</evidence>